<dbReference type="GO" id="GO:0005576">
    <property type="term" value="C:extracellular region"/>
    <property type="evidence" value="ECO:0007669"/>
    <property type="project" value="UniProtKB-SubCell"/>
</dbReference>
<proteinExistence type="inferred from homology"/>
<comment type="similarity">
    <text evidence="2 8">Belongs to the polysaccharide lyase 1 family.</text>
</comment>
<evidence type="ECO:0000256" key="8">
    <source>
        <dbReference type="RuleBase" id="RU361173"/>
    </source>
</evidence>
<evidence type="ECO:0000256" key="2">
    <source>
        <dbReference type="ARBA" id="ARBA00010980"/>
    </source>
</evidence>
<comment type="subcellular location">
    <subcellularLocation>
        <location evidence="1 8">Secreted</location>
    </subcellularLocation>
</comment>
<evidence type="ECO:0000256" key="1">
    <source>
        <dbReference type="ARBA" id="ARBA00004613"/>
    </source>
</evidence>
<reference evidence="12 13" key="1">
    <citation type="journal article" date="2020" name="Microbiol. Resour. Announc.">
        <title>Draft Genome Sequence of a Cladosporium Species Isolated from the Mesophotic Ascidian Didemnum maculosum.</title>
        <authorList>
            <person name="Gioti A."/>
            <person name="Siaperas R."/>
            <person name="Nikolaivits E."/>
            <person name="Le Goff G."/>
            <person name="Ouazzani J."/>
            <person name="Kotoulas G."/>
            <person name="Topakas E."/>
        </authorList>
    </citation>
    <scope>NUCLEOTIDE SEQUENCE [LARGE SCALE GENOMIC DNA]</scope>
    <source>
        <strain evidence="12 13">TM138-S3</strain>
    </source>
</reference>
<feature type="chain" id="PRO_5044306214" description="pectin lyase" evidence="10">
    <location>
        <begin position="21"/>
        <end position="373"/>
    </location>
</feature>
<name>A0AB34L543_9PEZI</name>
<feature type="signal peptide" evidence="10">
    <location>
        <begin position="1"/>
        <end position="20"/>
    </location>
</feature>
<dbReference type="Proteomes" id="UP000803884">
    <property type="component" value="Unassembled WGS sequence"/>
</dbReference>
<dbReference type="Pfam" id="PF00544">
    <property type="entry name" value="Pectate_lyase_4"/>
    <property type="match status" value="1"/>
</dbReference>
<feature type="compositionally biased region" description="Low complexity" evidence="9">
    <location>
        <begin position="33"/>
        <end position="42"/>
    </location>
</feature>
<dbReference type="GO" id="GO:0000272">
    <property type="term" value="P:polysaccharide catabolic process"/>
    <property type="evidence" value="ECO:0007669"/>
    <property type="project" value="UniProtKB-KW"/>
</dbReference>
<evidence type="ECO:0000313" key="12">
    <source>
        <dbReference type="EMBL" id="KAL1590299.1"/>
    </source>
</evidence>
<dbReference type="GeneID" id="96002452"/>
<keyword evidence="4 10" id="KW-0732">Signal</keyword>
<evidence type="ECO:0000256" key="7">
    <source>
        <dbReference type="ARBA" id="ARBA00039082"/>
    </source>
</evidence>
<keyword evidence="3 8" id="KW-0964">Secreted</keyword>
<dbReference type="PANTHER" id="PTHR31683">
    <property type="entry name" value="PECTATE LYASE 18-RELATED"/>
    <property type="match status" value="1"/>
</dbReference>
<accession>A0AB34L543</accession>
<comment type="caution">
    <text evidence="12">The sequence shown here is derived from an EMBL/GenBank/DDBJ whole genome shotgun (WGS) entry which is preliminary data.</text>
</comment>
<dbReference type="SUPFAM" id="SSF51126">
    <property type="entry name" value="Pectin lyase-like"/>
    <property type="match status" value="1"/>
</dbReference>
<dbReference type="GO" id="GO:0047490">
    <property type="term" value="F:pectin lyase activity"/>
    <property type="evidence" value="ECO:0007669"/>
    <property type="project" value="UniProtKB-EC"/>
</dbReference>
<evidence type="ECO:0000256" key="5">
    <source>
        <dbReference type="ARBA" id="ARBA00023239"/>
    </source>
</evidence>
<protein>
    <recommendedName>
        <fullName evidence="7">pectin lyase</fullName>
        <ecNumber evidence="7">4.2.2.10</ecNumber>
    </recommendedName>
</protein>
<dbReference type="InterPro" id="IPR045032">
    <property type="entry name" value="PEL"/>
</dbReference>
<comment type="catalytic activity">
    <reaction evidence="6">
        <text>Eliminative cleavage of (1-&gt;4)-alpha-D-galacturonan methyl ester to give oligosaccharides with 4-deoxy-6-O-methyl-alpha-D-galact-4-enuronosyl groups at their non-reducing ends.</text>
        <dbReference type="EC" id="4.2.2.10"/>
    </reaction>
</comment>
<evidence type="ECO:0000256" key="3">
    <source>
        <dbReference type="ARBA" id="ARBA00022525"/>
    </source>
</evidence>
<dbReference type="AlphaFoldDB" id="A0AB34L543"/>
<dbReference type="EMBL" id="JAAQHG020000003">
    <property type="protein sequence ID" value="KAL1590299.1"/>
    <property type="molecule type" value="Genomic_DNA"/>
</dbReference>
<dbReference type="InterPro" id="IPR011050">
    <property type="entry name" value="Pectin_lyase_fold/virulence"/>
</dbReference>
<keyword evidence="13" id="KW-1185">Reference proteome</keyword>
<feature type="region of interest" description="Disordered" evidence="9">
    <location>
        <begin position="23"/>
        <end position="44"/>
    </location>
</feature>
<evidence type="ECO:0000256" key="4">
    <source>
        <dbReference type="ARBA" id="ARBA00022729"/>
    </source>
</evidence>
<dbReference type="SMART" id="SM00656">
    <property type="entry name" value="Amb_all"/>
    <property type="match status" value="1"/>
</dbReference>
<keyword evidence="8" id="KW-0119">Carbohydrate metabolism</keyword>
<evidence type="ECO:0000256" key="9">
    <source>
        <dbReference type="SAM" id="MobiDB-lite"/>
    </source>
</evidence>
<dbReference type="RefSeq" id="XP_069233404.1">
    <property type="nucleotide sequence ID" value="XM_069369614.1"/>
</dbReference>
<evidence type="ECO:0000256" key="6">
    <source>
        <dbReference type="ARBA" id="ARBA00036818"/>
    </source>
</evidence>
<evidence type="ECO:0000313" key="13">
    <source>
        <dbReference type="Proteomes" id="UP000803884"/>
    </source>
</evidence>
<organism evidence="12 13">
    <name type="scientific">Cladosporium halotolerans</name>
    <dbReference type="NCBI Taxonomy" id="1052096"/>
    <lineage>
        <taxon>Eukaryota</taxon>
        <taxon>Fungi</taxon>
        <taxon>Dikarya</taxon>
        <taxon>Ascomycota</taxon>
        <taxon>Pezizomycotina</taxon>
        <taxon>Dothideomycetes</taxon>
        <taxon>Dothideomycetidae</taxon>
        <taxon>Cladosporiales</taxon>
        <taxon>Cladosporiaceae</taxon>
        <taxon>Cladosporium</taxon>
    </lineage>
</organism>
<dbReference type="Gene3D" id="2.160.20.10">
    <property type="entry name" value="Single-stranded right-handed beta-helix, Pectin lyase-like"/>
    <property type="match status" value="1"/>
</dbReference>
<dbReference type="InterPro" id="IPR002022">
    <property type="entry name" value="Pec_lyase"/>
</dbReference>
<dbReference type="EC" id="4.2.2.10" evidence="7"/>
<gene>
    <name evidence="12" type="ORF">WHR41_01008</name>
</gene>
<evidence type="ECO:0000259" key="11">
    <source>
        <dbReference type="SMART" id="SM00656"/>
    </source>
</evidence>
<dbReference type="GO" id="GO:0030570">
    <property type="term" value="F:pectate lyase activity"/>
    <property type="evidence" value="ECO:0007669"/>
    <property type="project" value="InterPro"/>
</dbReference>
<dbReference type="PANTHER" id="PTHR31683:SF16">
    <property type="entry name" value="PECTIN LYASE A-RELATED"/>
    <property type="match status" value="1"/>
</dbReference>
<feature type="domain" description="Pectate lyase" evidence="11">
    <location>
        <begin position="95"/>
        <end position="301"/>
    </location>
</feature>
<keyword evidence="5 8" id="KW-0456">Lyase</keyword>
<evidence type="ECO:0000256" key="10">
    <source>
        <dbReference type="SAM" id="SignalP"/>
    </source>
</evidence>
<dbReference type="FunFam" id="2.160.20.10:FF:000003">
    <property type="entry name" value="Pectin lyase F"/>
    <property type="match status" value="1"/>
</dbReference>
<dbReference type="InterPro" id="IPR012334">
    <property type="entry name" value="Pectin_lyas_fold"/>
</dbReference>
<sequence length="373" mass="38704">MPSIAALGAALVAATSVVSAQSVSGKPEGYGSKATGGAAGKTVTPTSTEELENYLTSSDPLTVVLSQTFDFRKTEGTASETGCAPYGTDSGCQIAINKDDWCSNYQADAPSADVNYDKAALNPIQVKSDKTIIGDGQNGVLLGKGLRLAGGVDNVIIQNIAISELNPQYVWGGDAITLDGSSNVWVDHVTTSLVGRQHIVTGNAGNDGVTISNHFVNGTTSWSANCNSYHYWGVYLTGEKDTITFKNNYIYHTGGRSPKLGGGATVHMPNNYWDDIEGHAFEGEDAYALIEGSVFENVKTPVTDNTAALYAPTSDDSACQSALGRACKGNTFSSSGKLDGTDSSVLSQIGENAVEADDASNISGIPGTAGNTL</sequence>
<keyword evidence="8" id="KW-0624">Polysaccharide degradation</keyword>